<dbReference type="PROSITE" id="PS00974">
    <property type="entry name" value="MANNITOL_DHGENASE"/>
    <property type="match status" value="1"/>
</dbReference>
<evidence type="ECO:0000256" key="6">
    <source>
        <dbReference type="ARBA" id="ARBA00048615"/>
    </source>
</evidence>
<evidence type="ECO:0000256" key="2">
    <source>
        <dbReference type="ARBA" id="ARBA00012939"/>
    </source>
</evidence>
<dbReference type="Proteomes" id="UP001500449">
    <property type="component" value="Unassembled WGS sequence"/>
</dbReference>
<dbReference type="PRINTS" id="PR00084">
    <property type="entry name" value="MTLDHDRGNASE"/>
</dbReference>
<keyword evidence="4" id="KW-0560">Oxidoreductase</keyword>
<sequence>MQALTGGSLPELGGVAASGADHGRSVEVPGYDRSAVTVGIVHFGVGGFHRAHQAMYVDALMNAGEAMDWGICGVGVLPGDRRMQQALTDQDGLYTLVVKEPDGSLHPRVIGSIVEYLFAPDSPEAVIEKMAAGSTRIVSLTVTEGGYTIDQVTGEFDANDPGVQADLRPGAEPATVFGLVTEALRRRRERGLPGFTIMSCDNIQGNGDTAARTFSAFARLEDADLATWVEQNVGFPNSMVDRITPATSAEDTQRLADEFGLRDAWPVVCEPFTQWVLEDRFTAGRPPFEDAGVQLVDDVVPYELMKLRLLNASHQALGYFGFLAGYGYVHEVAADPLFARFLRDYMDREGTPTLSEVPGVDLNAYKTTLIERFANPGIADTLARINFGSSDRISLWVLPVIRHQLAHGGEMERATAVVASWARYSEGVDEKGAEIDVQDRLADTLVPLARSQRENPEAFIRNTAVFGDLADDERFRDVYLWALDSLHRHGARATVEAIVARG</sequence>
<dbReference type="PANTHER" id="PTHR43362">
    <property type="entry name" value="MANNITOL DEHYDROGENASE DSF1-RELATED"/>
    <property type="match status" value="1"/>
</dbReference>
<keyword evidence="10" id="KW-1185">Reference proteome</keyword>
<organism evidence="9 10">
    <name type="scientific">Pseudonocardia ailaonensis</name>
    <dbReference type="NCBI Taxonomy" id="367279"/>
    <lineage>
        <taxon>Bacteria</taxon>
        <taxon>Bacillati</taxon>
        <taxon>Actinomycetota</taxon>
        <taxon>Actinomycetes</taxon>
        <taxon>Pseudonocardiales</taxon>
        <taxon>Pseudonocardiaceae</taxon>
        <taxon>Pseudonocardia</taxon>
    </lineage>
</organism>
<dbReference type="InterPro" id="IPR036291">
    <property type="entry name" value="NAD(P)-bd_dom_sf"/>
</dbReference>
<evidence type="ECO:0000259" key="8">
    <source>
        <dbReference type="Pfam" id="PF08125"/>
    </source>
</evidence>
<keyword evidence="5" id="KW-0520">NAD</keyword>
<dbReference type="InterPro" id="IPR023027">
    <property type="entry name" value="Mannitol_DH_CS"/>
</dbReference>
<dbReference type="SUPFAM" id="SSF48179">
    <property type="entry name" value="6-phosphogluconate dehydrogenase C-terminal domain-like"/>
    <property type="match status" value="1"/>
</dbReference>
<dbReference type="InterPro" id="IPR050988">
    <property type="entry name" value="Mannitol_DH/Oxidoreductase"/>
</dbReference>
<comment type="caution">
    <text evidence="9">The sequence shown here is derived from an EMBL/GenBank/DDBJ whole genome shotgun (WGS) entry which is preliminary data.</text>
</comment>
<evidence type="ECO:0000259" key="7">
    <source>
        <dbReference type="Pfam" id="PF01232"/>
    </source>
</evidence>
<dbReference type="SUPFAM" id="SSF51735">
    <property type="entry name" value="NAD(P)-binding Rossmann-fold domains"/>
    <property type="match status" value="1"/>
</dbReference>
<feature type="domain" description="Mannitol dehydrogenase C-terminal" evidence="8">
    <location>
        <begin position="298"/>
        <end position="475"/>
    </location>
</feature>
<dbReference type="Pfam" id="PF08125">
    <property type="entry name" value="Mannitol_dh_C"/>
    <property type="match status" value="1"/>
</dbReference>
<dbReference type="Gene3D" id="1.10.1040.10">
    <property type="entry name" value="N-(1-d-carboxylethyl)-l-norvaline Dehydrogenase, domain 2"/>
    <property type="match status" value="1"/>
</dbReference>
<gene>
    <name evidence="9" type="ORF">GCM10009836_08850</name>
</gene>
<reference evidence="9 10" key="1">
    <citation type="journal article" date="2019" name="Int. J. Syst. Evol. Microbiol.">
        <title>The Global Catalogue of Microorganisms (GCM) 10K type strain sequencing project: providing services to taxonomists for standard genome sequencing and annotation.</title>
        <authorList>
            <consortium name="The Broad Institute Genomics Platform"/>
            <consortium name="The Broad Institute Genome Sequencing Center for Infectious Disease"/>
            <person name="Wu L."/>
            <person name="Ma J."/>
        </authorList>
    </citation>
    <scope>NUCLEOTIDE SEQUENCE [LARGE SCALE GENOMIC DNA]</scope>
    <source>
        <strain evidence="9 10">JCM 16009</strain>
    </source>
</reference>
<feature type="domain" description="Mannitol dehydrogenase N-terminal" evidence="7">
    <location>
        <begin position="39"/>
        <end position="289"/>
    </location>
</feature>
<dbReference type="PANTHER" id="PTHR43362:SF1">
    <property type="entry name" value="MANNITOL DEHYDROGENASE 2-RELATED"/>
    <property type="match status" value="1"/>
</dbReference>
<dbReference type="InterPro" id="IPR000669">
    <property type="entry name" value="Mannitol_DH"/>
</dbReference>
<proteinExistence type="inferred from homology"/>
<evidence type="ECO:0000256" key="1">
    <source>
        <dbReference type="ARBA" id="ARBA00006541"/>
    </source>
</evidence>
<protein>
    <recommendedName>
        <fullName evidence="3">Mannitol-1-phosphate 5-dehydrogenase</fullName>
        <ecNumber evidence="2">1.1.1.17</ecNumber>
    </recommendedName>
</protein>
<dbReference type="RefSeq" id="WP_344412597.1">
    <property type="nucleotide sequence ID" value="NZ_BAAAQK010000003.1"/>
</dbReference>
<evidence type="ECO:0000256" key="4">
    <source>
        <dbReference type="ARBA" id="ARBA00023002"/>
    </source>
</evidence>
<accession>A0ABN2MRA9</accession>
<dbReference type="InterPro" id="IPR013328">
    <property type="entry name" value="6PGD_dom2"/>
</dbReference>
<dbReference type="Gene3D" id="3.40.50.720">
    <property type="entry name" value="NAD(P)-binding Rossmann-like Domain"/>
    <property type="match status" value="1"/>
</dbReference>
<dbReference type="InterPro" id="IPR008927">
    <property type="entry name" value="6-PGluconate_DH-like_C_sf"/>
</dbReference>
<comment type="catalytic activity">
    <reaction evidence="6">
        <text>D-mannitol 1-phosphate + NAD(+) = beta-D-fructose 6-phosphate + NADH + H(+)</text>
        <dbReference type="Rhea" id="RHEA:19661"/>
        <dbReference type="ChEBI" id="CHEBI:15378"/>
        <dbReference type="ChEBI" id="CHEBI:57540"/>
        <dbReference type="ChEBI" id="CHEBI:57634"/>
        <dbReference type="ChEBI" id="CHEBI:57945"/>
        <dbReference type="ChEBI" id="CHEBI:61381"/>
        <dbReference type="EC" id="1.1.1.17"/>
    </reaction>
</comment>
<dbReference type="Pfam" id="PF01232">
    <property type="entry name" value="Mannitol_dh"/>
    <property type="match status" value="1"/>
</dbReference>
<dbReference type="EC" id="1.1.1.17" evidence="2"/>
<dbReference type="EMBL" id="BAAAQK010000003">
    <property type="protein sequence ID" value="GAA1832953.1"/>
    <property type="molecule type" value="Genomic_DNA"/>
</dbReference>
<dbReference type="InterPro" id="IPR013118">
    <property type="entry name" value="Mannitol_DH_C"/>
</dbReference>
<evidence type="ECO:0000256" key="5">
    <source>
        <dbReference type="ARBA" id="ARBA00023027"/>
    </source>
</evidence>
<dbReference type="InterPro" id="IPR013131">
    <property type="entry name" value="Mannitol_DH_N"/>
</dbReference>
<evidence type="ECO:0000313" key="10">
    <source>
        <dbReference type="Proteomes" id="UP001500449"/>
    </source>
</evidence>
<evidence type="ECO:0000313" key="9">
    <source>
        <dbReference type="EMBL" id="GAA1832953.1"/>
    </source>
</evidence>
<name>A0ABN2MRA9_9PSEU</name>
<evidence type="ECO:0000256" key="3">
    <source>
        <dbReference type="ARBA" id="ARBA00016219"/>
    </source>
</evidence>
<comment type="similarity">
    <text evidence="1">Belongs to the mannitol dehydrogenase family.</text>
</comment>